<protein>
    <recommendedName>
        <fullName evidence="2">ferric-chelate reductase (NADPH)</fullName>
        <ecNumber evidence="2">1.16.1.9</ecNumber>
    </recommendedName>
</protein>
<dbReference type="SUPFAM" id="SSF63380">
    <property type="entry name" value="Riboflavin synthase domain-like"/>
    <property type="match status" value="1"/>
</dbReference>
<dbReference type="EC" id="1.16.1.9" evidence="2"/>
<dbReference type="Proteomes" id="UP001160390">
    <property type="component" value="Unassembled WGS sequence"/>
</dbReference>
<dbReference type="GO" id="GO:0015677">
    <property type="term" value="P:copper ion import"/>
    <property type="evidence" value="ECO:0007669"/>
    <property type="project" value="TreeGrafter"/>
</dbReference>
<dbReference type="SUPFAM" id="SSF52343">
    <property type="entry name" value="Ferredoxin reductase-like, C-terminal NADP-linked domain"/>
    <property type="match status" value="1"/>
</dbReference>
<dbReference type="GO" id="GO:0006826">
    <property type="term" value="P:iron ion transport"/>
    <property type="evidence" value="ECO:0007669"/>
    <property type="project" value="TreeGrafter"/>
</dbReference>
<dbReference type="GO" id="GO:0005886">
    <property type="term" value="C:plasma membrane"/>
    <property type="evidence" value="ECO:0007669"/>
    <property type="project" value="UniProtKB-SubCell"/>
</dbReference>
<feature type="transmembrane region" description="Helical" evidence="6">
    <location>
        <begin position="202"/>
        <end position="221"/>
    </location>
</feature>
<evidence type="ECO:0000256" key="6">
    <source>
        <dbReference type="SAM" id="Phobius"/>
    </source>
</evidence>
<evidence type="ECO:0000313" key="8">
    <source>
        <dbReference type="EMBL" id="CAI6101040.1"/>
    </source>
</evidence>
<dbReference type="PANTHER" id="PTHR32361">
    <property type="entry name" value="FERRIC/CUPRIC REDUCTASE TRANSMEMBRANE COMPONENT"/>
    <property type="match status" value="1"/>
</dbReference>
<evidence type="ECO:0000313" key="9">
    <source>
        <dbReference type="Proteomes" id="UP001160390"/>
    </source>
</evidence>
<comment type="caution">
    <text evidence="8">The sequence shown here is derived from an EMBL/GenBank/DDBJ whole genome shotgun (WGS) entry which is preliminary data.</text>
</comment>
<proteinExistence type="predicted"/>
<dbReference type="InterPro" id="IPR039261">
    <property type="entry name" value="FNR_nucleotide-bd"/>
</dbReference>
<feature type="transmembrane region" description="Helical" evidence="6">
    <location>
        <begin position="133"/>
        <end position="150"/>
    </location>
</feature>
<keyword evidence="6" id="KW-1133">Transmembrane helix</keyword>
<feature type="transmembrane region" description="Helical" evidence="6">
    <location>
        <begin position="170"/>
        <end position="190"/>
    </location>
</feature>
<comment type="catalytic activity">
    <reaction evidence="5">
        <text>2 a Fe(II)-siderophore + NADP(+) + H(+) = 2 a Fe(III)-siderophore + NADPH</text>
        <dbReference type="Rhea" id="RHEA:28795"/>
        <dbReference type="Rhea" id="RHEA-COMP:11342"/>
        <dbReference type="Rhea" id="RHEA-COMP:11344"/>
        <dbReference type="ChEBI" id="CHEBI:15378"/>
        <dbReference type="ChEBI" id="CHEBI:29033"/>
        <dbReference type="ChEBI" id="CHEBI:29034"/>
        <dbReference type="ChEBI" id="CHEBI:57783"/>
        <dbReference type="ChEBI" id="CHEBI:58349"/>
        <dbReference type="EC" id="1.16.1.9"/>
    </reaction>
</comment>
<dbReference type="InterPro" id="IPR051410">
    <property type="entry name" value="Ferric/Cupric_Reductase"/>
</dbReference>
<feature type="transmembrane region" description="Helical" evidence="6">
    <location>
        <begin position="364"/>
        <end position="383"/>
    </location>
</feature>
<dbReference type="AlphaFoldDB" id="A0AA35VUF8"/>
<evidence type="ECO:0000256" key="5">
    <source>
        <dbReference type="ARBA" id="ARBA00048483"/>
    </source>
</evidence>
<dbReference type="GO" id="GO:0052851">
    <property type="term" value="F:ferric-chelate reductase (NADPH) activity"/>
    <property type="evidence" value="ECO:0007669"/>
    <property type="project" value="UniProtKB-EC"/>
</dbReference>
<comment type="subcellular location">
    <subcellularLocation>
        <location evidence="1">Cell membrane</location>
        <topology evidence="1">Multi-pass membrane protein</topology>
    </subcellularLocation>
</comment>
<dbReference type="PROSITE" id="PS51384">
    <property type="entry name" value="FAD_FR"/>
    <property type="match status" value="1"/>
</dbReference>
<evidence type="ECO:0000256" key="1">
    <source>
        <dbReference type="ARBA" id="ARBA00004651"/>
    </source>
</evidence>
<reference evidence="8" key="1">
    <citation type="submission" date="2023-01" db="EMBL/GenBank/DDBJ databases">
        <authorList>
            <person name="Piombo E."/>
        </authorList>
    </citation>
    <scope>NUCLEOTIDE SEQUENCE</scope>
</reference>
<evidence type="ECO:0000256" key="3">
    <source>
        <dbReference type="ARBA" id="ARBA00022448"/>
    </source>
</evidence>
<feature type="transmembrane region" description="Helical" evidence="6">
    <location>
        <begin position="6"/>
        <end position="38"/>
    </location>
</feature>
<keyword evidence="9" id="KW-1185">Reference proteome</keyword>
<dbReference type="Pfam" id="PF08022">
    <property type="entry name" value="FAD_binding_8"/>
    <property type="match status" value="1"/>
</dbReference>
<keyword evidence="4" id="KW-1003">Cell membrane</keyword>
<dbReference type="GO" id="GO:0006879">
    <property type="term" value="P:intracellular iron ion homeostasis"/>
    <property type="evidence" value="ECO:0007669"/>
    <property type="project" value="TreeGrafter"/>
</dbReference>
<feature type="transmembrane region" description="Helical" evidence="6">
    <location>
        <begin position="59"/>
        <end position="85"/>
    </location>
</feature>
<feature type="domain" description="FAD-binding FR-type" evidence="7">
    <location>
        <begin position="244"/>
        <end position="361"/>
    </location>
</feature>
<organism evidence="8 9">
    <name type="scientific">Clonostachys chloroleuca</name>
    <dbReference type="NCBI Taxonomy" id="1926264"/>
    <lineage>
        <taxon>Eukaryota</taxon>
        <taxon>Fungi</taxon>
        <taxon>Dikarya</taxon>
        <taxon>Ascomycota</taxon>
        <taxon>Pezizomycotina</taxon>
        <taxon>Sordariomycetes</taxon>
        <taxon>Hypocreomycetidae</taxon>
        <taxon>Hypocreales</taxon>
        <taxon>Bionectriaceae</taxon>
        <taxon>Clonostachys</taxon>
    </lineage>
</organism>
<feature type="transmembrane region" description="Helical" evidence="6">
    <location>
        <begin position="97"/>
        <end position="121"/>
    </location>
</feature>
<evidence type="ECO:0000256" key="4">
    <source>
        <dbReference type="ARBA" id="ARBA00022475"/>
    </source>
</evidence>
<dbReference type="EMBL" id="CABFNP030001359">
    <property type="protein sequence ID" value="CAI6101040.1"/>
    <property type="molecule type" value="Genomic_DNA"/>
</dbReference>
<gene>
    <name evidence="8" type="ORF">CCHLO57077_00016699</name>
</gene>
<keyword evidence="3" id="KW-0813">Transport</keyword>
<dbReference type="PANTHER" id="PTHR32361:SF26">
    <property type="entry name" value="FAD-BINDING 8 DOMAIN-CONTAINING PROTEIN-RELATED"/>
    <property type="match status" value="1"/>
</dbReference>
<feature type="transmembrane region" description="Helical" evidence="6">
    <location>
        <begin position="233"/>
        <end position="254"/>
    </location>
</feature>
<sequence length="540" mass="61900">MDPFFIYTICFYIGVGITILSNFLSLFHWIILFLLNLYRTGLQWMECTFLLRRHGCIGPWSLFSVVSGGLYLVANAMGILGWWPLSVTSSDAIKRTGYLALLNIMPLFISFDLSFIADSLYISLRASRDIHRLAGLTAICHIIAHLTIMLASGDHFQNTKWTDDSYISKYLSIICLTAGPTIGFILIPLLQLRRKHYELSSWFHLILTASLVTGIFLHLQSEGLFKQTGFLRYTYIYGGVVTLSLILQAIVFLGRNVRGLSLPKARCRLVGDSVVVNLELPTEIKLRPGQYFRIWLPRVQLMSSHPFTVSTWSEQRQRNVRFIVEQRRGFTQELASTLGKKQESLNFTAIISGPHGAQICLRSFHYIVMIATGYGVVPMLAFMKRLLCRPHRGFRRMILIWEYFDFNSDLLKEIIEADFNNLLTLDDPPKRLCICVYDHMHHNPRVVGENNRFFYPEGSPKMDENFNVETGLTSTFENRCEANDKVLVIGIYTLMRINDNKANIEVSAKFNVRDEVRLKIQNTTAKVTLKELDYQPYGAL</sequence>
<keyword evidence="6" id="KW-0472">Membrane</keyword>
<dbReference type="InterPro" id="IPR013112">
    <property type="entry name" value="FAD-bd_8"/>
</dbReference>
<keyword evidence="6" id="KW-0812">Transmembrane</keyword>
<accession>A0AA35VUF8</accession>
<dbReference type="InterPro" id="IPR017938">
    <property type="entry name" value="Riboflavin_synthase-like_b-brl"/>
</dbReference>
<dbReference type="CDD" id="cd06186">
    <property type="entry name" value="NOX_Duox_like_FAD_NADP"/>
    <property type="match status" value="1"/>
</dbReference>
<dbReference type="InterPro" id="IPR017927">
    <property type="entry name" value="FAD-bd_FR_type"/>
</dbReference>
<evidence type="ECO:0000256" key="2">
    <source>
        <dbReference type="ARBA" id="ARBA00012668"/>
    </source>
</evidence>
<name>A0AA35VUF8_9HYPO</name>
<evidence type="ECO:0000259" key="7">
    <source>
        <dbReference type="PROSITE" id="PS51384"/>
    </source>
</evidence>